<accession>A0ACC3SRB1</accession>
<protein>
    <submittedName>
        <fullName evidence="1">Uncharacterized protein</fullName>
    </submittedName>
</protein>
<evidence type="ECO:0000313" key="1">
    <source>
        <dbReference type="EMBL" id="KAK9234143.1"/>
    </source>
</evidence>
<keyword evidence="2" id="KW-1185">Reference proteome</keyword>
<comment type="caution">
    <text evidence="1">The sequence shown here is derived from an EMBL/GenBank/DDBJ whole genome shotgun (WGS) entry which is preliminary data.</text>
</comment>
<evidence type="ECO:0000313" key="2">
    <source>
        <dbReference type="Proteomes" id="UP001433508"/>
    </source>
</evidence>
<dbReference type="Proteomes" id="UP001433508">
    <property type="component" value="Unassembled WGS sequence"/>
</dbReference>
<dbReference type="EMBL" id="MU971510">
    <property type="protein sequence ID" value="KAK9234143.1"/>
    <property type="molecule type" value="Genomic_DNA"/>
</dbReference>
<organism evidence="1 2">
    <name type="scientific">Lipomyces kononenkoae</name>
    <name type="common">Yeast</name>
    <dbReference type="NCBI Taxonomy" id="34357"/>
    <lineage>
        <taxon>Eukaryota</taxon>
        <taxon>Fungi</taxon>
        <taxon>Dikarya</taxon>
        <taxon>Ascomycota</taxon>
        <taxon>Saccharomycotina</taxon>
        <taxon>Lipomycetes</taxon>
        <taxon>Lipomycetales</taxon>
        <taxon>Lipomycetaceae</taxon>
        <taxon>Lipomyces</taxon>
    </lineage>
</organism>
<reference evidence="2" key="1">
    <citation type="journal article" date="2024" name="Front. Bioeng. Biotechnol.">
        <title>Genome-scale model development and genomic sequencing of the oleaginous clade Lipomyces.</title>
        <authorList>
            <person name="Czajka J.J."/>
            <person name="Han Y."/>
            <person name="Kim J."/>
            <person name="Mondo S.J."/>
            <person name="Hofstad B.A."/>
            <person name="Robles A."/>
            <person name="Haridas S."/>
            <person name="Riley R."/>
            <person name="LaButti K."/>
            <person name="Pangilinan J."/>
            <person name="Andreopoulos W."/>
            <person name="Lipzen A."/>
            <person name="Yan J."/>
            <person name="Wang M."/>
            <person name="Ng V."/>
            <person name="Grigoriev I.V."/>
            <person name="Spatafora J.W."/>
            <person name="Magnuson J.K."/>
            <person name="Baker S.E."/>
            <person name="Pomraning K.R."/>
        </authorList>
    </citation>
    <scope>NUCLEOTIDE SEQUENCE [LARGE SCALE GENOMIC DNA]</scope>
    <source>
        <strain evidence="2">CBS 7786</strain>
    </source>
</reference>
<gene>
    <name evidence="1" type="ORF">V1525DRAFT_350735</name>
</gene>
<sequence>MEAVRAKGKWKYPDLRYKSPKKLTYCLEKTQETQAAPRPSSAVDNQNTPNKKIVPKPFWNKDSARISRTLWLPSHDLIEREWAGEPVTEGWGTCVRKFASDPSITGSLLASTVECRTDDENERARKRTKTDNKHEHKEQAEKVRRFRLYPTKEQKAILRNWFGTARWTYNQCLDAVEKKEVARTKKDLRAAFLNKEAIDKMGKPCILTPWVLETPYDIRDAAMADLLKAYDSAFARHKIW</sequence>
<proteinExistence type="predicted"/>
<name>A0ACC3SRB1_LIPKO</name>